<dbReference type="GO" id="GO:0003735">
    <property type="term" value="F:structural constituent of ribosome"/>
    <property type="evidence" value="ECO:0007669"/>
    <property type="project" value="InterPro"/>
</dbReference>
<dbReference type="PANTHER" id="PTHR10732:SF0">
    <property type="entry name" value="40S RIBOSOMAL PROTEIN S17"/>
    <property type="match status" value="1"/>
</dbReference>
<evidence type="ECO:0000256" key="3">
    <source>
        <dbReference type="ARBA" id="ARBA00023274"/>
    </source>
</evidence>
<proteinExistence type="inferred from homology"/>
<feature type="compositionally biased region" description="Basic and acidic residues" evidence="5">
    <location>
        <begin position="62"/>
        <end position="86"/>
    </location>
</feature>
<dbReference type="RefSeq" id="WP_048104694.1">
    <property type="nucleotide sequence ID" value="NZ_CP007026.1"/>
</dbReference>
<keyword evidence="3" id="KW-0687">Ribonucleoprotein</keyword>
<accession>A0A0A7V0B5</accession>
<reference evidence="7 9" key="4">
    <citation type="submission" date="2018-04" db="EMBL/GenBank/DDBJ databases">
        <title>Transcriptomics of ammonia oxidizing archaea.</title>
        <authorList>
            <person name="Carini P."/>
        </authorList>
    </citation>
    <scope>NUCLEOTIDE SEQUENCE [LARGE SCALE GENOMIC DNA]</scope>
    <source>
        <strain evidence="7 9">U25</strain>
    </source>
</reference>
<dbReference type="SUPFAM" id="SSF116820">
    <property type="entry name" value="Rps17e-like"/>
    <property type="match status" value="1"/>
</dbReference>
<evidence type="ECO:0000313" key="9">
    <source>
        <dbReference type="Proteomes" id="UP000241022"/>
    </source>
</evidence>
<comment type="similarity">
    <text evidence="1">Belongs to the eukaryotic ribosomal protein eS17 family.</text>
</comment>
<dbReference type="Gene3D" id="1.10.60.20">
    <property type="entry name" value="Ribosomal protein S17e-like"/>
    <property type="match status" value="1"/>
</dbReference>
<reference evidence="9" key="3">
    <citation type="submission" date="2016-05" db="EMBL/GenBank/DDBJ databases">
        <authorList>
            <person name="Dupont C."/>
            <person name="Santoro A."/>
        </authorList>
    </citation>
    <scope>NUCLEOTIDE SEQUENCE [LARGE SCALE GENOMIC DNA]</scope>
    <source>
        <strain evidence="9">U25</strain>
    </source>
</reference>
<evidence type="ECO:0000313" key="6">
    <source>
        <dbReference type="EMBL" id="AJA92323.1"/>
    </source>
</evidence>
<feature type="region of interest" description="Disordered" evidence="5">
    <location>
        <begin position="62"/>
        <end position="140"/>
    </location>
</feature>
<dbReference type="Proteomes" id="UP000030944">
    <property type="component" value="Chromosome"/>
</dbReference>
<dbReference type="PANTHER" id="PTHR10732">
    <property type="entry name" value="40S RIBOSOMAL PROTEIN S17"/>
    <property type="match status" value="1"/>
</dbReference>
<dbReference type="GO" id="GO:1990904">
    <property type="term" value="C:ribonucleoprotein complex"/>
    <property type="evidence" value="ECO:0007669"/>
    <property type="project" value="UniProtKB-KW"/>
</dbReference>
<evidence type="ECO:0000313" key="7">
    <source>
        <dbReference type="EMBL" id="PTL87572.1"/>
    </source>
</evidence>
<sequence>MDRIKRISNELMNEYSERFGTDFVTNKQSLNEISIVRSKGLKNKIAGYITKILQRQAKFEERKQMIIDNEKKSQERKQSRSKKPEVESEEDAASIEIVDGVEDPHTDEGVRHVTEEPSSETEVSEEKSIAEEIVDESKSE</sequence>
<dbReference type="InterPro" id="IPR001210">
    <property type="entry name" value="Ribosomal_eS17"/>
</dbReference>
<dbReference type="InterPro" id="IPR018273">
    <property type="entry name" value="Ribosomal_eS17_CS"/>
</dbReference>
<gene>
    <name evidence="7" type="ORF">A7X95_06795</name>
    <name evidence="6" type="ORF">T478_0347</name>
</gene>
<dbReference type="EMBL" id="LXWN01000002">
    <property type="protein sequence ID" value="PTL87572.1"/>
    <property type="molecule type" value="Genomic_DNA"/>
</dbReference>
<feature type="compositionally biased region" description="Basic and acidic residues" evidence="5">
    <location>
        <begin position="124"/>
        <end position="140"/>
    </location>
</feature>
<reference evidence="7" key="2">
    <citation type="submission" date="2016-05" db="EMBL/GenBank/DDBJ databases">
        <authorList>
            <person name="Lavstsen T."/>
            <person name="Jespersen J.S."/>
        </authorList>
    </citation>
    <scope>NUCLEOTIDE SEQUENCE [LARGE SCALE GENOMIC DNA]</scope>
    <source>
        <strain evidence="7">U25</strain>
    </source>
</reference>
<evidence type="ECO:0000256" key="4">
    <source>
        <dbReference type="ARBA" id="ARBA00035394"/>
    </source>
</evidence>
<dbReference type="OrthoDB" id="52479at2157"/>
<dbReference type="GO" id="GO:0005829">
    <property type="term" value="C:cytosol"/>
    <property type="evidence" value="ECO:0007669"/>
    <property type="project" value="UniProtKB-ARBA"/>
</dbReference>
<dbReference type="Pfam" id="PF00833">
    <property type="entry name" value="Ribosomal_S17e"/>
    <property type="match status" value="1"/>
</dbReference>
<protein>
    <recommendedName>
        <fullName evidence="4">30S ribosomal protein S17e</fullName>
    </recommendedName>
</protein>
<evidence type="ECO:0000313" key="8">
    <source>
        <dbReference type="Proteomes" id="UP000030944"/>
    </source>
</evidence>
<dbReference type="GO" id="GO:0006412">
    <property type="term" value="P:translation"/>
    <property type="evidence" value="ECO:0007669"/>
    <property type="project" value="InterPro"/>
</dbReference>
<dbReference type="PROSITE" id="PS00712">
    <property type="entry name" value="RIBOSOMAL_S17E"/>
    <property type="match status" value="1"/>
</dbReference>
<name>A0A0A7V0B5_9ARCH</name>
<reference evidence="6 8" key="1">
    <citation type="journal article" date="2015" name="Proc. Natl. Acad. Sci. U.S.A.">
        <title>Genomic and proteomic characterization of "Candidatus Nitrosopelagicus brevis": An ammonia-oxidizing archaeon from the open ocean.</title>
        <authorList>
            <person name="Santoro A.E."/>
            <person name="Dupont C.L."/>
            <person name="Richter R.A."/>
            <person name="Craig M.T."/>
            <person name="Carini P."/>
            <person name="McIlvin M.R."/>
            <person name="Yang Y."/>
            <person name="Orsi W.D."/>
            <person name="Moran D.M."/>
            <person name="Saito M.A."/>
        </authorList>
    </citation>
    <scope>NUCLEOTIDE SEQUENCE [LARGE SCALE GENOMIC DNA]</scope>
    <source>
        <strain evidence="6">CN25</strain>
        <strain evidence="8">V2</strain>
    </source>
</reference>
<evidence type="ECO:0000256" key="2">
    <source>
        <dbReference type="ARBA" id="ARBA00022980"/>
    </source>
</evidence>
<dbReference type="Proteomes" id="UP000241022">
    <property type="component" value="Unassembled WGS sequence"/>
</dbReference>
<organism evidence="6 8">
    <name type="scientific">Candidatus Nitrosopelagicus brevis</name>
    <dbReference type="NCBI Taxonomy" id="1410606"/>
    <lineage>
        <taxon>Archaea</taxon>
        <taxon>Nitrososphaerota</taxon>
    </lineage>
</organism>
<dbReference type="InterPro" id="IPR036401">
    <property type="entry name" value="Ribosomal_eS17_sf"/>
</dbReference>
<feature type="compositionally biased region" description="Basic and acidic residues" evidence="5">
    <location>
        <begin position="102"/>
        <end position="115"/>
    </location>
</feature>
<keyword evidence="9" id="KW-1185">Reference proteome</keyword>
<dbReference type="GO" id="GO:0005840">
    <property type="term" value="C:ribosome"/>
    <property type="evidence" value="ECO:0007669"/>
    <property type="project" value="UniProtKB-KW"/>
</dbReference>
<evidence type="ECO:0000256" key="5">
    <source>
        <dbReference type="SAM" id="MobiDB-lite"/>
    </source>
</evidence>
<evidence type="ECO:0000256" key="1">
    <source>
        <dbReference type="ARBA" id="ARBA00010444"/>
    </source>
</evidence>
<dbReference type="GeneID" id="24816243"/>
<dbReference type="HOGENOM" id="CLU_137726_0_0_2"/>
<dbReference type="EMBL" id="CP007026">
    <property type="protein sequence ID" value="AJA92323.1"/>
    <property type="molecule type" value="Genomic_DNA"/>
</dbReference>
<dbReference type="KEGG" id="nbv:T478_0347"/>
<dbReference type="STRING" id="1410606.T478_0347"/>
<dbReference type="AlphaFoldDB" id="A0A0A7V0B5"/>
<keyword evidence="2" id="KW-0689">Ribosomal protein</keyword>